<dbReference type="SUPFAM" id="SSF56601">
    <property type="entry name" value="beta-lactamase/transpeptidase-like"/>
    <property type="match status" value="1"/>
</dbReference>
<evidence type="ECO:0000256" key="7">
    <source>
        <dbReference type="ARBA" id="ARBA00022989"/>
    </source>
</evidence>
<reference evidence="11 12" key="1">
    <citation type="submission" date="2023-10" db="EMBL/GenBank/DDBJ databases">
        <title>Virgibacillus soli CC-YMP-6 genome.</title>
        <authorList>
            <person name="Miliotis G."/>
            <person name="Sengupta P."/>
            <person name="Hameed A."/>
            <person name="Chuvochina M."/>
            <person name="Mcdonagh F."/>
            <person name="Simpson A.C."/>
            <person name="Singh N.K."/>
            <person name="Rekha P.D."/>
            <person name="Raman K."/>
            <person name="Hugenholtz P."/>
            <person name="Venkateswaran K."/>
        </authorList>
    </citation>
    <scope>NUCLEOTIDE SEQUENCE [LARGE SCALE GENOMIC DNA]</scope>
    <source>
        <strain evidence="11 12">CC-YMP-6</strain>
    </source>
</reference>
<evidence type="ECO:0000256" key="5">
    <source>
        <dbReference type="ARBA" id="ARBA00022960"/>
    </source>
</evidence>
<evidence type="ECO:0000256" key="6">
    <source>
        <dbReference type="ARBA" id="ARBA00022984"/>
    </source>
</evidence>
<keyword evidence="8" id="KW-0472">Membrane</keyword>
<dbReference type="InterPro" id="IPR012338">
    <property type="entry name" value="Beta-lactam/transpept-like"/>
</dbReference>
<evidence type="ECO:0000256" key="2">
    <source>
        <dbReference type="ARBA" id="ARBA00022676"/>
    </source>
</evidence>
<dbReference type="PANTHER" id="PTHR32282:SF32">
    <property type="entry name" value="PENICILLIN-BINDING PROTEIN 2A"/>
    <property type="match status" value="1"/>
</dbReference>
<keyword evidence="2" id="KW-0328">Glycosyltransferase</keyword>
<evidence type="ECO:0000256" key="3">
    <source>
        <dbReference type="ARBA" id="ARBA00022679"/>
    </source>
</evidence>
<keyword evidence="12" id="KW-1185">Reference proteome</keyword>
<keyword evidence="9" id="KW-0961">Cell wall biogenesis/degradation</keyword>
<dbReference type="InterPro" id="IPR001460">
    <property type="entry name" value="PCN-bd_Tpept"/>
</dbReference>
<name>A0ABU5CNC2_9BACI</name>
<evidence type="ECO:0000256" key="8">
    <source>
        <dbReference type="ARBA" id="ARBA00023136"/>
    </source>
</evidence>
<protein>
    <submittedName>
        <fullName evidence="11">Penicillin-binding transpeptidase domain-containing protein</fullName>
    </submittedName>
</protein>
<dbReference type="RefSeq" id="WP_320378617.1">
    <property type="nucleotide sequence ID" value="NZ_JAWDIQ010000001.1"/>
</dbReference>
<dbReference type="EMBL" id="JAWDIQ010000001">
    <property type="protein sequence ID" value="MDY0407836.1"/>
    <property type="molecule type" value="Genomic_DNA"/>
</dbReference>
<evidence type="ECO:0000313" key="12">
    <source>
        <dbReference type="Proteomes" id="UP001275315"/>
    </source>
</evidence>
<accession>A0ABU5CNC2</accession>
<keyword evidence="6" id="KW-0573">Peptidoglycan synthesis</keyword>
<comment type="caution">
    <text evidence="11">The sequence shown here is derived from an EMBL/GenBank/DDBJ whole genome shotgun (WGS) entry which is preliminary data.</text>
</comment>
<dbReference type="PANTHER" id="PTHR32282">
    <property type="entry name" value="BINDING PROTEIN TRANSPEPTIDASE, PUTATIVE-RELATED"/>
    <property type="match status" value="1"/>
</dbReference>
<gene>
    <name evidence="11" type="ORF">RWD45_03435</name>
</gene>
<evidence type="ECO:0000256" key="4">
    <source>
        <dbReference type="ARBA" id="ARBA00022692"/>
    </source>
</evidence>
<keyword evidence="5" id="KW-0133">Cell shape</keyword>
<evidence type="ECO:0000256" key="1">
    <source>
        <dbReference type="ARBA" id="ARBA00022475"/>
    </source>
</evidence>
<keyword evidence="4" id="KW-0812">Transmembrane</keyword>
<sequence length="329" mass="37075">MAIDGYEVSNSNNEYVKNISLYEALMQSKNTSAVWLLQQLGIPYAKAYLEKMQMNIPDEGLAIALGGLESGVTPLQIANAYATFANEGTFMEASTIKQIYNTNDERIYQSNENRTEVFSHQVAWNMTKMLQKTVEEGTASAGTYPHDLAGKTGTTQHPFVKGKSKDLWFAGYTPTYTAVTWMGYDRSDKDHYLTGNSSFPTELTKQILTELDKEEDLTTTFRKPDDVVDLPDPIKLPTIKNMTANIVFGGMTIVKGKLTWSGSDDERVVYRIYRKQDEIDEMIGEVTGITEYDIRDFSLLSKNMYYVVPYDPLTKLEGKPSEIVELSLN</sequence>
<keyword evidence="7" id="KW-1133">Transmembrane helix</keyword>
<evidence type="ECO:0000313" key="11">
    <source>
        <dbReference type="EMBL" id="MDY0407836.1"/>
    </source>
</evidence>
<keyword evidence="3" id="KW-0808">Transferase</keyword>
<organism evidence="11 12">
    <name type="scientific">Paracerasibacillus soli</name>
    <dbReference type="NCBI Taxonomy" id="480284"/>
    <lineage>
        <taxon>Bacteria</taxon>
        <taxon>Bacillati</taxon>
        <taxon>Bacillota</taxon>
        <taxon>Bacilli</taxon>
        <taxon>Bacillales</taxon>
        <taxon>Bacillaceae</taxon>
        <taxon>Paracerasibacillus</taxon>
    </lineage>
</organism>
<dbReference type="Gene3D" id="3.40.710.10">
    <property type="entry name" value="DD-peptidase/beta-lactamase superfamily"/>
    <property type="match status" value="1"/>
</dbReference>
<evidence type="ECO:0000256" key="9">
    <source>
        <dbReference type="ARBA" id="ARBA00023316"/>
    </source>
</evidence>
<keyword evidence="1" id="KW-1003">Cell membrane</keyword>
<dbReference type="InterPro" id="IPR050396">
    <property type="entry name" value="Glycosyltr_51/Transpeptidase"/>
</dbReference>
<dbReference type="Pfam" id="PF00905">
    <property type="entry name" value="Transpeptidase"/>
    <property type="match status" value="1"/>
</dbReference>
<dbReference type="Proteomes" id="UP001275315">
    <property type="component" value="Unassembled WGS sequence"/>
</dbReference>
<evidence type="ECO:0000259" key="10">
    <source>
        <dbReference type="Pfam" id="PF00905"/>
    </source>
</evidence>
<proteinExistence type="predicted"/>
<feature type="domain" description="Penicillin-binding protein transpeptidase" evidence="10">
    <location>
        <begin position="13"/>
        <end position="208"/>
    </location>
</feature>